<keyword evidence="1" id="KW-0812">Transmembrane</keyword>
<evidence type="ECO:0000313" key="2">
    <source>
        <dbReference type="EMBL" id="KAF2002586.1"/>
    </source>
</evidence>
<proteinExistence type="predicted"/>
<dbReference type="OrthoDB" id="5018069at2759"/>
<feature type="transmembrane region" description="Helical" evidence="1">
    <location>
        <begin position="192"/>
        <end position="211"/>
    </location>
</feature>
<sequence>MSASKMFKGETLQSLQALSSWAAPHKNSLGLFLALALALPASQAGGSIGPRGLTQQTVISDTGGSFNSFLLLAGVAYYSGVLGPRSSTDLGSDQEDTDDEDLGLKLMFKPTTALSGVWETLKKSLGGYVKVALFIALIFPVSLQPALHCLLFALIWAVGLFAPTTKLYGPLRYGYLESGQQLHQGYDLVSPWLLYVGASLYLFPAVVGLFFPGSVLTLASALLAPTLSLSVVGFASTWYIHTYRAYVAAVANISTLSAAVVSDARAAASHAEVLVRSTRGYEKQLLDLVAVARRDAALAQSLHSTDFFDCATKAWEALEQVTSPAGEGARLVEQAIAFRDNAMSDDDDDDEGRDAQNQMTQDVVQDVMKQLNVAQAAVHNYKNAKDEFAGGRKKAVSSATDATSMAGRMAQATADLEKLHHEVVVGAEKVKCLTESAKEFAVEGEIVKAEQLVEEARVVTEEPSKESLDLLIYAEKAARSILYEHLTKIEDEFSI</sequence>
<dbReference type="EMBL" id="ML977576">
    <property type="protein sequence ID" value="KAF2002586.1"/>
    <property type="molecule type" value="Genomic_DNA"/>
</dbReference>
<evidence type="ECO:0000256" key="1">
    <source>
        <dbReference type="SAM" id="Phobius"/>
    </source>
</evidence>
<evidence type="ECO:0000313" key="3">
    <source>
        <dbReference type="Proteomes" id="UP000799779"/>
    </source>
</evidence>
<keyword evidence="1" id="KW-1133">Transmembrane helix</keyword>
<feature type="transmembrane region" description="Helical" evidence="1">
    <location>
        <begin position="218"/>
        <end position="240"/>
    </location>
</feature>
<keyword evidence="1" id="KW-0472">Membrane</keyword>
<dbReference type="Proteomes" id="UP000799779">
    <property type="component" value="Unassembled WGS sequence"/>
</dbReference>
<feature type="transmembrane region" description="Helical" evidence="1">
    <location>
        <begin position="131"/>
        <end position="162"/>
    </location>
</feature>
<dbReference type="AlphaFoldDB" id="A0A6A5WY49"/>
<reference evidence="2" key="1">
    <citation type="journal article" date="2020" name="Stud. Mycol.">
        <title>101 Dothideomycetes genomes: a test case for predicting lifestyles and emergence of pathogens.</title>
        <authorList>
            <person name="Haridas S."/>
            <person name="Albert R."/>
            <person name="Binder M."/>
            <person name="Bloem J."/>
            <person name="Labutti K."/>
            <person name="Salamov A."/>
            <person name="Andreopoulos B."/>
            <person name="Baker S."/>
            <person name="Barry K."/>
            <person name="Bills G."/>
            <person name="Bluhm B."/>
            <person name="Cannon C."/>
            <person name="Castanera R."/>
            <person name="Culley D."/>
            <person name="Daum C."/>
            <person name="Ezra D."/>
            <person name="Gonzalez J."/>
            <person name="Henrissat B."/>
            <person name="Kuo A."/>
            <person name="Liang C."/>
            <person name="Lipzen A."/>
            <person name="Lutzoni F."/>
            <person name="Magnuson J."/>
            <person name="Mondo S."/>
            <person name="Nolan M."/>
            <person name="Ohm R."/>
            <person name="Pangilinan J."/>
            <person name="Park H.-J."/>
            <person name="Ramirez L."/>
            <person name="Alfaro M."/>
            <person name="Sun H."/>
            <person name="Tritt A."/>
            <person name="Yoshinaga Y."/>
            <person name="Zwiers L.-H."/>
            <person name="Turgeon B."/>
            <person name="Goodwin S."/>
            <person name="Spatafora J."/>
            <person name="Crous P."/>
            <person name="Grigoriev I."/>
        </authorList>
    </citation>
    <scope>NUCLEOTIDE SEQUENCE</scope>
    <source>
        <strain evidence="2">CBS 123094</strain>
    </source>
</reference>
<feature type="transmembrane region" description="Helical" evidence="1">
    <location>
        <begin position="68"/>
        <end position="84"/>
    </location>
</feature>
<accession>A0A6A5WY49</accession>
<keyword evidence="3" id="KW-1185">Reference proteome</keyword>
<gene>
    <name evidence="2" type="ORF">P154DRAFT_573789</name>
</gene>
<name>A0A6A5WY49_9PLEO</name>
<organism evidence="2 3">
    <name type="scientific">Amniculicola lignicola CBS 123094</name>
    <dbReference type="NCBI Taxonomy" id="1392246"/>
    <lineage>
        <taxon>Eukaryota</taxon>
        <taxon>Fungi</taxon>
        <taxon>Dikarya</taxon>
        <taxon>Ascomycota</taxon>
        <taxon>Pezizomycotina</taxon>
        <taxon>Dothideomycetes</taxon>
        <taxon>Pleosporomycetidae</taxon>
        <taxon>Pleosporales</taxon>
        <taxon>Amniculicolaceae</taxon>
        <taxon>Amniculicola</taxon>
    </lineage>
</organism>
<protein>
    <submittedName>
        <fullName evidence="2">Uncharacterized protein</fullName>
    </submittedName>
</protein>